<organism evidence="2 3">
    <name type="scientific">Hypsizygus marmoreus</name>
    <name type="common">White beech mushroom</name>
    <name type="synonym">Agaricus marmoreus</name>
    <dbReference type="NCBI Taxonomy" id="39966"/>
    <lineage>
        <taxon>Eukaryota</taxon>
        <taxon>Fungi</taxon>
        <taxon>Dikarya</taxon>
        <taxon>Basidiomycota</taxon>
        <taxon>Agaricomycotina</taxon>
        <taxon>Agaricomycetes</taxon>
        <taxon>Agaricomycetidae</taxon>
        <taxon>Agaricales</taxon>
        <taxon>Tricholomatineae</taxon>
        <taxon>Lyophyllaceae</taxon>
        <taxon>Hypsizygus</taxon>
    </lineage>
</organism>
<feature type="domain" description="Prolyl 4-hydroxylase alpha subunit Fe(2+) 2OG dioxygenase" evidence="1">
    <location>
        <begin position="126"/>
        <end position="217"/>
    </location>
</feature>
<dbReference type="PANTHER" id="PTHR33099">
    <property type="entry name" value="FE2OG DIOXYGENASE DOMAIN-CONTAINING PROTEIN"/>
    <property type="match status" value="1"/>
</dbReference>
<dbReference type="Proteomes" id="UP000076154">
    <property type="component" value="Unassembled WGS sequence"/>
</dbReference>
<dbReference type="PANTHER" id="PTHR33099:SF14">
    <property type="entry name" value="PROLYL 4-HYDROXYLASE ALPHA SUBUNIT FE(2+) 2OG DIOXYGENASE DOMAIN-CONTAINING PROTEIN"/>
    <property type="match status" value="1"/>
</dbReference>
<evidence type="ECO:0000259" key="1">
    <source>
        <dbReference type="Pfam" id="PF13640"/>
    </source>
</evidence>
<dbReference type="InParanoid" id="A0A369J6C1"/>
<dbReference type="Pfam" id="PF13640">
    <property type="entry name" value="2OG-FeII_Oxy_3"/>
    <property type="match status" value="1"/>
</dbReference>
<dbReference type="InterPro" id="IPR044862">
    <property type="entry name" value="Pro_4_hyd_alph_FE2OG_OXY"/>
</dbReference>
<dbReference type="OrthoDB" id="27483at2759"/>
<proteinExistence type="predicted"/>
<dbReference type="EMBL" id="LUEZ02000184">
    <property type="protein sequence ID" value="RDB15253.1"/>
    <property type="molecule type" value="Genomic_DNA"/>
</dbReference>
<sequence length="427" mass="46678">MTSTDDAVETLRAAITQKPPFCTGTVPLSSDDATLYYKSTDESAGWINLADAEKGLQALAEACQPATFGMDQRDVLDESYRKAGKLDTSHFATKLDLDKLHLMDRIRKQLLDGPDEFKSITAELYKLNVYGKDSFFKSHKDTPRGDSMFGSLVLVFPTQHEGGSLVLRHGGKEWSVDSGVVLQEPKVPSVLYIAFFSDVDHEVTTVKSGYRVTLTYNLFFKGPTAGQPTLALSPVAPEDGVFEAALSSALKDAAFLPEGGLLGFGLSFQYPITPQFRATPLQDTLQRLKGSDAVIKRVCNKLALNVSLKAIYLDDATNCGVEHKIMVDEVYSMSGWQVDEGMTTLLRGRPFNGKVIYDRGTNPPPEWDGSEIKGAVPVLWVTPLTAYSHFSSPYIAYGNEASAECVYADICIIVEIGAAGKRETKVQ</sequence>
<evidence type="ECO:0000313" key="2">
    <source>
        <dbReference type="EMBL" id="RDB15253.1"/>
    </source>
</evidence>
<gene>
    <name evidence="2" type="ORF">Hypma_004841</name>
</gene>
<comment type="caution">
    <text evidence="2">The sequence shown here is derived from an EMBL/GenBank/DDBJ whole genome shotgun (WGS) entry which is preliminary data.</text>
</comment>
<name>A0A369J6C1_HYPMA</name>
<evidence type="ECO:0000313" key="3">
    <source>
        <dbReference type="Proteomes" id="UP000076154"/>
    </source>
</evidence>
<dbReference type="Gene3D" id="2.60.120.620">
    <property type="entry name" value="q2cbj1_9rhob like domain"/>
    <property type="match status" value="1"/>
</dbReference>
<keyword evidence="3" id="KW-1185">Reference proteome</keyword>
<dbReference type="AlphaFoldDB" id="A0A369J6C1"/>
<dbReference type="STRING" id="39966.A0A369J6C1"/>
<reference evidence="2" key="1">
    <citation type="submission" date="2018-04" db="EMBL/GenBank/DDBJ databases">
        <title>Whole genome sequencing of Hypsizygus marmoreus.</title>
        <authorList>
            <person name="Choi I.-G."/>
            <person name="Min B."/>
            <person name="Kim J.-G."/>
            <person name="Kim S."/>
            <person name="Oh Y.-L."/>
            <person name="Kong W.-S."/>
            <person name="Park H."/>
            <person name="Jeong J."/>
            <person name="Song E.-S."/>
        </authorList>
    </citation>
    <scope>NUCLEOTIDE SEQUENCE [LARGE SCALE GENOMIC DNA]</scope>
    <source>
        <strain evidence="2">51987-8</strain>
    </source>
</reference>
<protein>
    <recommendedName>
        <fullName evidence="1">Prolyl 4-hydroxylase alpha subunit Fe(2+) 2OG dioxygenase domain-containing protein</fullName>
    </recommendedName>
</protein>
<accession>A0A369J6C1</accession>